<dbReference type="PROSITE" id="PS50405">
    <property type="entry name" value="GST_CTER"/>
    <property type="match status" value="1"/>
</dbReference>
<dbReference type="Gene3D" id="1.20.1050.10">
    <property type="match status" value="1"/>
</dbReference>
<dbReference type="NCBIfam" id="TIGR01262">
    <property type="entry name" value="maiA"/>
    <property type="match status" value="1"/>
</dbReference>
<dbReference type="InterPro" id="IPR034333">
    <property type="entry name" value="GST_Zeta_N"/>
</dbReference>
<dbReference type="CDD" id="cd03191">
    <property type="entry name" value="GST_C_Zeta"/>
    <property type="match status" value="1"/>
</dbReference>
<dbReference type="EC" id="5.2.1.2" evidence="4"/>
<comment type="caution">
    <text evidence="4">The sequence shown here is derived from an EMBL/GenBank/DDBJ whole genome shotgun (WGS) entry which is preliminary data.</text>
</comment>
<dbReference type="InterPro" id="IPR040079">
    <property type="entry name" value="Glutathione_S-Trfase"/>
</dbReference>
<evidence type="ECO:0000313" key="5">
    <source>
        <dbReference type="Proteomes" id="UP000288587"/>
    </source>
</evidence>
<proteinExistence type="inferred from homology"/>
<dbReference type="InterPro" id="IPR036282">
    <property type="entry name" value="Glutathione-S-Trfase_C_sf"/>
</dbReference>
<dbReference type="InterPro" id="IPR034330">
    <property type="entry name" value="GST_Zeta_C"/>
</dbReference>
<dbReference type="InterPro" id="IPR004045">
    <property type="entry name" value="Glutathione_S-Trfase_N"/>
</dbReference>
<dbReference type="EMBL" id="SACM01000001">
    <property type="protein sequence ID" value="RVT88418.1"/>
    <property type="molecule type" value="Genomic_DNA"/>
</dbReference>
<name>A0A437LSR2_9BURK</name>
<dbReference type="CDD" id="cd03042">
    <property type="entry name" value="GST_N_Zeta"/>
    <property type="match status" value="1"/>
</dbReference>
<dbReference type="Pfam" id="PF13417">
    <property type="entry name" value="GST_N_3"/>
    <property type="match status" value="1"/>
</dbReference>
<reference evidence="4 5" key="1">
    <citation type="submission" date="2019-01" db="EMBL/GenBank/DDBJ databases">
        <authorList>
            <person name="Chen W.-M."/>
        </authorList>
    </citation>
    <scope>NUCLEOTIDE SEQUENCE [LARGE SCALE GENOMIC DNA]</scope>
    <source>
        <strain evidence="4 5">CCP-18</strain>
    </source>
</reference>
<dbReference type="PROSITE" id="PS50404">
    <property type="entry name" value="GST_NTER"/>
    <property type="match status" value="1"/>
</dbReference>
<organism evidence="4 5">
    <name type="scientific">Inhella crocodyli</name>
    <dbReference type="NCBI Taxonomy" id="2499851"/>
    <lineage>
        <taxon>Bacteria</taxon>
        <taxon>Pseudomonadati</taxon>
        <taxon>Pseudomonadota</taxon>
        <taxon>Betaproteobacteria</taxon>
        <taxon>Burkholderiales</taxon>
        <taxon>Sphaerotilaceae</taxon>
        <taxon>Inhella</taxon>
    </lineage>
</organism>
<dbReference type="InterPro" id="IPR010987">
    <property type="entry name" value="Glutathione-S-Trfase_C-like"/>
</dbReference>
<keyword evidence="4" id="KW-0413">Isomerase</keyword>
<dbReference type="GO" id="GO:0005737">
    <property type="term" value="C:cytoplasm"/>
    <property type="evidence" value="ECO:0007669"/>
    <property type="project" value="InterPro"/>
</dbReference>
<dbReference type="OrthoDB" id="509852at2"/>
<dbReference type="GO" id="GO:0004364">
    <property type="term" value="F:glutathione transferase activity"/>
    <property type="evidence" value="ECO:0007669"/>
    <property type="project" value="TreeGrafter"/>
</dbReference>
<evidence type="ECO:0000256" key="1">
    <source>
        <dbReference type="ARBA" id="ARBA00010007"/>
    </source>
</evidence>
<dbReference type="SUPFAM" id="SSF52833">
    <property type="entry name" value="Thioredoxin-like"/>
    <property type="match status" value="1"/>
</dbReference>
<evidence type="ECO:0000259" key="2">
    <source>
        <dbReference type="PROSITE" id="PS50404"/>
    </source>
</evidence>
<accession>A0A437LSR2</accession>
<dbReference type="GO" id="GO:0016034">
    <property type="term" value="F:maleylacetoacetate isomerase activity"/>
    <property type="evidence" value="ECO:0007669"/>
    <property type="project" value="UniProtKB-EC"/>
</dbReference>
<feature type="domain" description="GST N-terminal" evidence="2">
    <location>
        <begin position="1"/>
        <end position="81"/>
    </location>
</feature>
<dbReference type="SFLD" id="SFLDG00358">
    <property type="entry name" value="Main_(cytGST)"/>
    <property type="match status" value="1"/>
</dbReference>
<dbReference type="Pfam" id="PF13410">
    <property type="entry name" value="GST_C_2"/>
    <property type="match status" value="1"/>
</dbReference>
<dbReference type="Proteomes" id="UP000288587">
    <property type="component" value="Unassembled WGS sequence"/>
</dbReference>
<evidence type="ECO:0000259" key="3">
    <source>
        <dbReference type="PROSITE" id="PS50405"/>
    </source>
</evidence>
<sequence>MPLTLYSYFRSSASWRVRIALALKGLPHDYRGVHLVRNEQHDPVLGGEAQQVPALVLDDGTRLTQSLAILDYLEEAHPEPPLLPRDPVDRAFARSLAQDIACDTHPLQNLRVLRHLVGELKLDEAAKTAWARHWIERGLAVVDARLRGSRHFQGRFCLGDAPGYADCVLLPQVFNAQRFGVDLRPFAAVQAVVSACEADPRVASAHPSRVPDAE</sequence>
<keyword evidence="5" id="KW-1185">Reference proteome</keyword>
<dbReference type="GO" id="GO:0006749">
    <property type="term" value="P:glutathione metabolic process"/>
    <property type="evidence" value="ECO:0007669"/>
    <property type="project" value="TreeGrafter"/>
</dbReference>
<dbReference type="InterPro" id="IPR036249">
    <property type="entry name" value="Thioredoxin-like_sf"/>
</dbReference>
<dbReference type="SFLD" id="SFLDS00019">
    <property type="entry name" value="Glutathione_Transferase_(cytos"/>
    <property type="match status" value="1"/>
</dbReference>
<dbReference type="PANTHER" id="PTHR42673">
    <property type="entry name" value="MALEYLACETOACETATE ISOMERASE"/>
    <property type="match status" value="1"/>
</dbReference>
<dbReference type="GO" id="GO:0006559">
    <property type="term" value="P:L-phenylalanine catabolic process"/>
    <property type="evidence" value="ECO:0007669"/>
    <property type="project" value="TreeGrafter"/>
</dbReference>
<evidence type="ECO:0000313" key="4">
    <source>
        <dbReference type="EMBL" id="RVT88418.1"/>
    </source>
</evidence>
<dbReference type="SUPFAM" id="SSF47616">
    <property type="entry name" value="GST C-terminal domain-like"/>
    <property type="match status" value="1"/>
</dbReference>
<dbReference type="InterPro" id="IPR005955">
    <property type="entry name" value="GST_Zeta"/>
</dbReference>
<dbReference type="PANTHER" id="PTHR42673:SF21">
    <property type="entry name" value="GLUTATHIONE S-TRANSFERASE YFCF"/>
    <property type="match status" value="1"/>
</dbReference>
<protein>
    <submittedName>
        <fullName evidence="4">Maleylacetoacetate isomerase</fullName>
        <ecNumber evidence="4">5.2.1.2</ecNumber>
    </submittedName>
</protein>
<dbReference type="Gene3D" id="3.40.30.10">
    <property type="entry name" value="Glutaredoxin"/>
    <property type="match status" value="1"/>
</dbReference>
<feature type="domain" description="GST C-terminal" evidence="3">
    <location>
        <begin position="86"/>
        <end position="214"/>
    </location>
</feature>
<dbReference type="AlphaFoldDB" id="A0A437LSR2"/>
<comment type="similarity">
    <text evidence="1">Belongs to the GST superfamily. Zeta family.</text>
</comment>
<dbReference type="RefSeq" id="WP_127681572.1">
    <property type="nucleotide sequence ID" value="NZ_SACM01000001.1"/>
</dbReference>
<gene>
    <name evidence="4" type="primary">maiA</name>
    <name evidence="4" type="ORF">EOD73_05410</name>
</gene>